<keyword evidence="1" id="KW-1133">Transmembrane helix</keyword>
<feature type="transmembrane region" description="Helical" evidence="1">
    <location>
        <begin position="31"/>
        <end position="53"/>
    </location>
</feature>
<evidence type="ECO:0000313" key="3">
    <source>
        <dbReference type="Proteomes" id="UP001501444"/>
    </source>
</evidence>
<protein>
    <submittedName>
        <fullName evidence="2">Uncharacterized protein</fullName>
    </submittedName>
</protein>
<accession>A0ABP5SI85</accession>
<dbReference type="PROSITE" id="PS51318">
    <property type="entry name" value="TAT"/>
    <property type="match status" value="1"/>
</dbReference>
<keyword evidence="1" id="KW-0472">Membrane</keyword>
<dbReference type="InterPro" id="IPR006311">
    <property type="entry name" value="TAT_signal"/>
</dbReference>
<proteinExistence type="predicted"/>
<comment type="caution">
    <text evidence="2">The sequence shown here is derived from an EMBL/GenBank/DDBJ whole genome shotgun (WGS) entry which is preliminary data.</text>
</comment>
<name>A0ABP5SI85_9ACTN</name>
<gene>
    <name evidence="2" type="ORF">GCM10010170_006960</name>
</gene>
<keyword evidence="1" id="KW-0812">Transmembrane</keyword>
<evidence type="ECO:0000313" key="2">
    <source>
        <dbReference type="EMBL" id="GAA2329524.1"/>
    </source>
</evidence>
<sequence length="82" mass="8399">MGPSDHLASRLSMAEQHELLRKKIRVSRRGMLVAGAAGAGAVAAAGIAGPAFASKTPDFWQQAATAAGGDGRRRAALNEDQA</sequence>
<organism evidence="2 3">
    <name type="scientific">Dactylosporangium salmoneum</name>
    <dbReference type="NCBI Taxonomy" id="53361"/>
    <lineage>
        <taxon>Bacteria</taxon>
        <taxon>Bacillati</taxon>
        <taxon>Actinomycetota</taxon>
        <taxon>Actinomycetes</taxon>
        <taxon>Micromonosporales</taxon>
        <taxon>Micromonosporaceae</taxon>
        <taxon>Dactylosporangium</taxon>
    </lineage>
</organism>
<dbReference type="Proteomes" id="UP001501444">
    <property type="component" value="Unassembled WGS sequence"/>
</dbReference>
<dbReference type="EMBL" id="BAAARV010000005">
    <property type="protein sequence ID" value="GAA2329524.1"/>
    <property type="molecule type" value="Genomic_DNA"/>
</dbReference>
<reference evidence="3" key="1">
    <citation type="journal article" date="2019" name="Int. J. Syst. Evol. Microbiol.">
        <title>The Global Catalogue of Microorganisms (GCM) 10K type strain sequencing project: providing services to taxonomists for standard genome sequencing and annotation.</title>
        <authorList>
            <consortium name="The Broad Institute Genomics Platform"/>
            <consortium name="The Broad Institute Genome Sequencing Center for Infectious Disease"/>
            <person name="Wu L."/>
            <person name="Ma J."/>
        </authorList>
    </citation>
    <scope>NUCLEOTIDE SEQUENCE [LARGE SCALE GENOMIC DNA]</scope>
    <source>
        <strain evidence="3">JCM 3272</strain>
    </source>
</reference>
<keyword evidence="3" id="KW-1185">Reference proteome</keyword>
<evidence type="ECO:0000256" key="1">
    <source>
        <dbReference type="SAM" id="Phobius"/>
    </source>
</evidence>